<evidence type="ECO:0000313" key="1">
    <source>
        <dbReference type="EMBL" id="CEK67454.1"/>
    </source>
</evidence>
<organism evidence="1">
    <name type="scientific">Arion vulgaris</name>
    <dbReference type="NCBI Taxonomy" id="1028688"/>
    <lineage>
        <taxon>Eukaryota</taxon>
        <taxon>Metazoa</taxon>
        <taxon>Spiralia</taxon>
        <taxon>Lophotrochozoa</taxon>
        <taxon>Mollusca</taxon>
        <taxon>Gastropoda</taxon>
        <taxon>Heterobranchia</taxon>
        <taxon>Euthyneura</taxon>
        <taxon>Panpulmonata</taxon>
        <taxon>Eupulmonata</taxon>
        <taxon>Stylommatophora</taxon>
        <taxon>Helicina</taxon>
        <taxon>Arionoidea</taxon>
        <taxon>Arionidae</taxon>
        <taxon>Arion</taxon>
    </lineage>
</organism>
<protein>
    <submittedName>
        <fullName evidence="1">Uncharacterized protein</fullName>
    </submittedName>
</protein>
<sequence length="65" mass="7771">MCSEFEPIDFRTQGILLRHRDTHPKNCQFDRMYHHDKRPQNIGLLLQLNFYVHVAPDLIYSSNLS</sequence>
<name>A0A0B6ZFU9_9EUPU</name>
<proteinExistence type="predicted"/>
<gene>
    <name evidence="1" type="primary">ORF62679</name>
</gene>
<dbReference type="EMBL" id="HACG01020589">
    <property type="protein sequence ID" value="CEK67454.1"/>
    <property type="molecule type" value="Transcribed_RNA"/>
</dbReference>
<reference evidence="1" key="1">
    <citation type="submission" date="2014-12" db="EMBL/GenBank/DDBJ databases">
        <title>Insight into the proteome of Arion vulgaris.</title>
        <authorList>
            <person name="Aradska J."/>
            <person name="Bulat T."/>
            <person name="Smidak R."/>
            <person name="Sarate P."/>
            <person name="Gangsoo J."/>
            <person name="Sialana F."/>
            <person name="Bilban M."/>
            <person name="Lubec G."/>
        </authorList>
    </citation>
    <scope>NUCLEOTIDE SEQUENCE</scope>
    <source>
        <tissue evidence="1">Skin</tissue>
    </source>
</reference>
<dbReference type="AlphaFoldDB" id="A0A0B6ZFU9"/>
<accession>A0A0B6ZFU9</accession>